<dbReference type="Gene3D" id="3.90.1010.10">
    <property type="match status" value="1"/>
</dbReference>
<evidence type="ECO:0000313" key="4">
    <source>
        <dbReference type="Proteomes" id="UP001597375"/>
    </source>
</evidence>
<evidence type="ECO:0000259" key="2">
    <source>
        <dbReference type="Pfam" id="PF01592"/>
    </source>
</evidence>
<keyword evidence="4" id="KW-1185">Reference proteome</keyword>
<dbReference type="Proteomes" id="UP001597375">
    <property type="component" value="Unassembled WGS sequence"/>
</dbReference>
<gene>
    <name evidence="3" type="ORF">ACFSSA_12615</name>
</gene>
<feature type="region of interest" description="Disordered" evidence="1">
    <location>
        <begin position="1"/>
        <end position="31"/>
    </location>
</feature>
<feature type="compositionally biased region" description="Basic and acidic residues" evidence="1">
    <location>
        <begin position="1"/>
        <end position="10"/>
    </location>
</feature>
<sequence length="156" mass="16527">MSNFEQKIEEALAAPQNQGEMPDADSVGTVGSPDCGDMMRMWLKFSEKDGKKVIDRASFQAFGCQTAIAVASIATQLLKGKTAEEARSLSAQDLAGDLGTLPPMKIHCGQLVEGALRNALDPEGIEENQNKSGAGTLLGEINNSKPSAIRIVPLEP</sequence>
<dbReference type="PANTHER" id="PTHR10093">
    <property type="entry name" value="IRON-SULFUR CLUSTER ASSEMBLY ENZYME NIFU HOMOLOG"/>
    <property type="match status" value="1"/>
</dbReference>
<dbReference type="SUPFAM" id="SSF82649">
    <property type="entry name" value="SufE/NifU"/>
    <property type="match status" value="1"/>
</dbReference>
<dbReference type="CDD" id="cd06664">
    <property type="entry name" value="IscU_like"/>
    <property type="match status" value="1"/>
</dbReference>
<organism evidence="3 4">
    <name type="scientific">Luteolibacter algae</name>
    <dbReference type="NCBI Taxonomy" id="454151"/>
    <lineage>
        <taxon>Bacteria</taxon>
        <taxon>Pseudomonadati</taxon>
        <taxon>Verrucomicrobiota</taxon>
        <taxon>Verrucomicrobiia</taxon>
        <taxon>Verrucomicrobiales</taxon>
        <taxon>Verrucomicrobiaceae</taxon>
        <taxon>Luteolibacter</taxon>
    </lineage>
</organism>
<feature type="domain" description="NIF system FeS cluster assembly NifU N-terminal" evidence="2">
    <location>
        <begin position="5"/>
        <end position="120"/>
    </location>
</feature>
<protein>
    <submittedName>
        <fullName evidence="3">Iron-sulfur cluster assembly scaffold protein</fullName>
    </submittedName>
</protein>
<proteinExistence type="predicted"/>
<reference evidence="4" key="1">
    <citation type="journal article" date="2019" name="Int. J. Syst. Evol. Microbiol.">
        <title>The Global Catalogue of Microorganisms (GCM) 10K type strain sequencing project: providing services to taxonomists for standard genome sequencing and annotation.</title>
        <authorList>
            <consortium name="The Broad Institute Genomics Platform"/>
            <consortium name="The Broad Institute Genome Sequencing Center for Infectious Disease"/>
            <person name="Wu L."/>
            <person name="Ma J."/>
        </authorList>
    </citation>
    <scope>NUCLEOTIDE SEQUENCE [LARGE SCALE GENOMIC DNA]</scope>
    <source>
        <strain evidence="4">CGMCC 4.7106</strain>
    </source>
</reference>
<dbReference type="InterPro" id="IPR002871">
    <property type="entry name" value="NIF_FeS_clus_asmbl_NifU_N"/>
</dbReference>
<dbReference type="Pfam" id="PF01592">
    <property type="entry name" value="NifU_N"/>
    <property type="match status" value="1"/>
</dbReference>
<dbReference type="RefSeq" id="WP_386820823.1">
    <property type="nucleotide sequence ID" value="NZ_JBHUIT010000031.1"/>
</dbReference>
<evidence type="ECO:0000256" key="1">
    <source>
        <dbReference type="SAM" id="MobiDB-lite"/>
    </source>
</evidence>
<name>A0ABW5D9B9_9BACT</name>
<dbReference type="EMBL" id="JBHUIT010000031">
    <property type="protein sequence ID" value="MFD2257517.1"/>
    <property type="molecule type" value="Genomic_DNA"/>
</dbReference>
<evidence type="ECO:0000313" key="3">
    <source>
        <dbReference type="EMBL" id="MFD2257517.1"/>
    </source>
</evidence>
<comment type="caution">
    <text evidence="3">The sequence shown here is derived from an EMBL/GenBank/DDBJ whole genome shotgun (WGS) entry which is preliminary data.</text>
</comment>
<accession>A0ABW5D9B9</accession>